<comment type="caution">
    <text evidence="1">The sequence shown here is derived from an EMBL/GenBank/DDBJ whole genome shotgun (WGS) entry which is preliminary data.</text>
</comment>
<evidence type="ECO:0000313" key="2">
    <source>
        <dbReference type="Proteomes" id="UP000189739"/>
    </source>
</evidence>
<dbReference type="AlphaFoldDB" id="A0A1S9PH76"/>
<gene>
    <name evidence="1" type="ORF">BC343_06400</name>
</gene>
<dbReference type="PIRSF" id="PIRSF037205">
    <property type="entry name" value="UCP037205"/>
    <property type="match status" value="1"/>
</dbReference>
<dbReference type="InterPro" id="IPR017136">
    <property type="entry name" value="UCP037205"/>
</dbReference>
<organism evidence="1 2">
    <name type="scientific">Mucilaginibacter pedocola</name>
    <dbReference type="NCBI Taxonomy" id="1792845"/>
    <lineage>
        <taxon>Bacteria</taxon>
        <taxon>Pseudomonadati</taxon>
        <taxon>Bacteroidota</taxon>
        <taxon>Sphingobacteriia</taxon>
        <taxon>Sphingobacteriales</taxon>
        <taxon>Sphingobacteriaceae</taxon>
        <taxon>Mucilaginibacter</taxon>
    </lineage>
</organism>
<keyword evidence="2" id="KW-1185">Reference proteome</keyword>
<evidence type="ECO:0000313" key="1">
    <source>
        <dbReference type="EMBL" id="OOQ59898.1"/>
    </source>
</evidence>
<accession>A0A1S9PH76</accession>
<dbReference type="PANTHER" id="PTHR37463:SF1">
    <property type="entry name" value="DUF2256 DOMAIN-CONTAINING PROTEIN"/>
    <property type="match status" value="1"/>
</dbReference>
<reference evidence="1 2" key="1">
    <citation type="submission" date="2016-07" db="EMBL/GenBank/DDBJ databases">
        <title>Genomic analysis of zinc-resistant bacterium Mucilaginibacter pedocola TBZ30.</title>
        <authorList>
            <person name="Huang J."/>
            <person name="Tang J."/>
        </authorList>
    </citation>
    <scope>NUCLEOTIDE SEQUENCE [LARGE SCALE GENOMIC DNA]</scope>
    <source>
        <strain evidence="1 2">TBZ30</strain>
    </source>
</reference>
<dbReference type="Proteomes" id="UP000189739">
    <property type="component" value="Unassembled WGS sequence"/>
</dbReference>
<name>A0A1S9PH76_9SPHI</name>
<protein>
    <submittedName>
        <fullName evidence="1">DUF2256 domain-containing protein</fullName>
    </submittedName>
</protein>
<dbReference type="PANTHER" id="PTHR37463">
    <property type="entry name" value="GSL3115 PROTEIN"/>
    <property type="match status" value="1"/>
</dbReference>
<dbReference type="Pfam" id="PF10013">
    <property type="entry name" value="DUF2256"/>
    <property type="match status" value="1"/>
</dbReference>
<sequence length="48" mass="5865">MKKQHLPQKTCVACGRPFSWRKKWERHWDEVKYCSDKCRRNKGNPDSD</sequence>
<dbReference type="EMBL" id="MBTF01000012">
    <property type="protein sequence ID" value="OOQ59898.1"/>
    <property type="molecule type" value="Genomic_DNA"/>
</dbReference>
<proteinExistence type="predicted"/>
<dbReference type="STRING" id="1792845.BC343_06400"/>